<organism evidence="6 7">
    <name type="scientific">Microbacterium natoriense</name>
    <dbReference type="NCBI Taxonomy" id="284570"/>
    <lineage>
        <taxon>Bacteria</taxon>
        <taxon>Bacillati</taxon>
        <taxon>Actinomycetota</taxon>
        <taxon>Actinomycetes</taxon>
        <taxon>Micrococcales</taxon>
        <taxon>Microbacteriaceae</taxon>
        <taxon>Microbacterium</taxon>
    </lineage>
</organism>
<evidence type="ECO:0000256" key="1">
    <source>
        <dbReference type="SAM" id="MobiDB-lite"/>
    </source>
</evidence>
<dbReference type="InterPro" id="IPR048389">
    <property type="entry name" value="YciQ-like_C"/>
</dbReference>
<keyword evidence="3" id="KW-0732">Signal</keyword>
<feature type="compositionally biased region" description="Low complexity" evidence="1">
    <location>
        <begin position="585"/>
        <end position="595"/>
    </location>
</feature>
<keyword evidence="2" id="KW-1133">Transmembrane helix</keyword>
<feature type="domain" description="Predicted membrane protein YciQ-like C-terminal" evidence="5">
    <location>
        <begin position="305"/>
        <end position="544"/>
    </location>
</feature>
<name>A0AAW8EVR7_9MICO</name>
<protein>
    <submittedName>
        <fullName evidence="6">Membrane protein YgcG</fullName>
    </submittedName>
</protein>
<keyword evidence="2" id="KW-0812">Transmembrane</keyword>
<keyword evidence="7" id="KW-1185">Reference proteome</keyword>
<feature type="transmembrane region" description="Helical" evidence="2">
    <location>
        <begin position="271"/>
        <end position="291"/>
    </location>
</feature>
<comment type="caution">
    <text evidence="6">The sequence shown here is derived from an EMBL/GenBank/DDBJ whole genome shotgun (WGS) entry which is preliminary data.</text>
</comment>
<feature type="signal peptide" evidence="3">
    <location>
        <begin position="1"/>
        <end position="26"/>
    </location>
</feature>
<feature type="chain" id="PRO_5043667385" evidence="3">
    <location>
        <begin position="27"/>
        <end position="615"/>
    </location>
</feature>
<feature type="compositionally biased region" description="Gly residues" evidence="1">
    <location>
        <begin position="596"/>
        <end position="615"/>
    </location>
</feature>
<evidence type="ECO:0000259" key="5">
    <source>
        <dbReference type="Pfam" id="PF20990"/>
    </source>
</evidence>
<evidence type="ECO:0000259" key="4">
    <source>
        <dbReference type="Pfam" id="PF09972"/>
    </source>
</evidence>
<reference evidence="6 7" key="1">
    <citation type="submission" date="2023-07" db="EMBL/GenBank/DDBJ databases">
        <title>Comparative genomics of wheat-associated soil bacteria to identify genetic determinants of phenazine resistance.</title>
        <authorList>
            <person name="Mouncey N."/>
        </authorList>
    </citation>
    <scope>NUCLEOTIDE SEQUENCE [LARGE SCALE GENOMIC DNA]</scope>
    <source>
        <strain evidence="6 7">W4I9-1</strain>
    </source>
</reference>
<evidence type="ECO:0000313" key="7">
    <source>
        <dbReference type="Proteomes" id="UP001244427"/>
    </source>
</evidence>
<sequence>MPASRFLRAAAVIALAVAGLSMPAAAFASASAPSATASARSSSDVDADVDDFSYASWDARFVLGVDAEGRATMRVTETLAAQFPDFNQNRGIVRGLPTSYEGSSLHLDVLSVTDQGGAAVPYDTDQEDGVLYISVGDDSYVHGLTTYVIEYEMRDVILAADPSTRSGPQGVDEFYWDLLPLESTQPIDRFSAEIVLDDALAAGLNGNARCYAGYAGSTTECDLARDGSVFHVQGAELAAGEGVTVAIGFESGTVAQPSARMDNPVTDTVPALAALGAVAASLAGWIAVSVFKGSRRKATGIIVAQYDVPDSLPPLVAAAVIPRPKDVMPAEIVHLAVRGTLRIEESTPRPRLRRLPGARIPDQLDVTALDALFLGTDADGVVELPEASESFAARMNLVTAAGVDAAGARGLTSKARSRIAVVLQSIGIAIAVIGVGLSIFGAISGRESAIPGLVASVFGLFLVGFSCFYSFAKHVVLTPAGAATYEYLQGVREFIRVAEADRLRMLQSYTGAERRQDGSANVIVVYERLLPYAMLFGMEKEWGEVLEFVYAQERRGAGWIGDPSRPFVYSQLSAFRSSSGAATSYTAASSSSSSGGSFGGGFSGGGGGGGFSGGR</sequence>
<feature type="transmembrane region" description="Helical" evidence="2">
    <location>
        <begin position="419"/>
        <end position="443"/>
    </location>
</feature>
<evidence type="ECO:0000313" key="6">
    <source>
        <dbReference type="EMBL" id="MDQ0646910.1"/>
    </source>
</evidence>
<dbReference type="InterPro" id="IPR018702">
    <property type="entry name" value="DUF2207"/>
</dbReference>
<feature type="region of interest" description="Disordered" evidence="1">
    <location>
        <begin position="585"/>
        <end position="615"/>
    </location>
</feature>
<keyword evidence="2" id="KW-0472">Membrane</keyword>
<evidence type="ECO:0000256" key="2">
    <source>
        <dbReference type="SAM" id="Phobius"/>
    </source>
</evidence>
<accession>A0AAW8EVR7</accession>
<feature type="transmembrane region" description="Helical" evidence="2">
    <location>
        <begin position="449"/>
        <end position="471"/>
    </location>
</feature>
<gene>
    <name evidence="6" type="ORF">QFZ53_001106</name>
</gene>
<feature type="domain" description="DUF2207" evidence="4">
    <location>
        <begin position="71"/>
        <end position="249"/>
    </location>
</feature>
<evidence type="ECO:0000256" key="3">
    <source>
        <dbReference type="SAM" id="SignalP"/>
    </source>
</evidence>
<dbReference type="Pfam" id="PF20990">
    <property type="entry name" value="DUF2207_C"/>
    <property type="match status" value="1"/>
</dbReference>
<dbReference type="EMBL" id="JAUSXV010000001">
    <property type="protein sequence ID" value="MDQ0646910.1"/>
    <property type="molecule type" value="Genomic_DNA"/>
</dbReference>
<dbReference type="AlphaFoldDB" id="A0AAW8EVR7"/>
<dbReference type="RefSeq" id="WP_307294412.1">
    <property type="nucleotide sequence ID" value="NZ_JAUSXV010000001.1"/>
</dbReference>
<proteinExistence type="predicted"/>
<dbReference type="Pfam" id="PF09972">
    <property type="entry name" value="DUF2207"/>
    <property type="match status" value="1"/>
</dbReference>
<dbReference type="Proteomes" id="UP001244427">
    <property type="component" value="Unassembled WGS sequence"/>
</dbReference>